<sequence>MHSITARHDYRLPTEIQTTIEEFLSKTYVDINKDKILTPKEYVSYYTGVYNYCISTSSNTQDSIRINIRGTRVLQPSNYTDTNDTTLPNPGSDLVGGEIYYFLKDWIADYSNQLTAKLNGLYGDDLLREYDQIWINFLLSSSVTNGICRYLNRHWINRKLEEGSHDVRFIINMLVTEYKIQLFNKFSPSLVTAVLQLIEKERNNQSINSGLISETLQSYVYMGVTLDTGAIPKSQTKAWYERHSAQLLEVADVPEYLMKAEGWMTAEIDRCDRLMDKSTLDPLQLCLNQSLITDHLDIFRAQFEGLLANDKKDDLRRLYTLSLGTPDAELHFTTNLKKYISTYGVEKINGIADDAKDDPKMYLTSIIEIYNQFTSVVQTSFKNDKAYVEALDKAF</sequence>
<dbReference type="Proteomes" id="UP000095286">
    <property type="component" value="Unplaced"/>
</dbReference>
<reference evidence="2" key="1">
    <citation type="submission" date="2016-11" db="UniProtKB">
        <authorList>
            <consortium name="WormBaseParasite"/>
        </authorList>
    </citation>
    <scope>IDENTIFICATION</scope>
    <source>
        <strain evidence="2">KR3021</strain>
    </source>
</reference>
<accession>A0AC35TQH0</accession>
<proteinExistence type="predicted"/>
<evidence type="ECO:0000313" key="2">
    <source>
        <dbReference type="WBParaSite" id="RSKR_0000303900.1"/>
    </source>
</evidence>
<name>A0AC35TQH0_9BILA</name>
<organism evidence="1 2">
    <name type="scientific">Rhabditophanes sp. KR3021</name>
    <dbReference type="NCBI Taxonomy" id="114890"/>
    <lineage>
        <taxon>Eukaryota</taxon>
        <taxon>Metazoa</taxon>
        <taxon>Ecdysozoa</taxon>
        <taxon>Nematoda</taxon>
        <taxon>Chromadorea</taxon>
        <taxon>Rhabditida</taxon>
        <taxon>Tylenchina</taxon>
        <taxon>Panagrolaimomorpha</taxon>
        <taxon>Strongyloidoidea</taxon>
        <taxon>Alloionematidae</taxon>
        <taxon>Rhabditophanes</taxon>
    </lineage>
</organism>
<evidence type="ECO:0000313" key="1">
    <source>
        <dbReference type="Proteomes" id="UP000095286"/>
    </source>
</evidence>
<dbReference type="WBParaSite" id="RSKR_0000303900.1">
    <property type="protein sequence ID" value="RSKR_0000303900.1"/>
    <property type="gene ID" value="RSKR_0000303900"/>
</dbReference>
<protein>
    <submittedName>
        <fullName evidence="2">Cullin domain-containing protein</fullName>
    </submittedName>
</protein>